<evidence type="ECO:0000256" key="2">
    <source>
        <dbReference type="ARBA" id="ARBA00022801"/>
    </source>
</evidence>
<dbReference type="SUPFAM" id="SSF56300">
    <property type="entry name" value="Metallo-dependent phosphatases"/>
    <property type="match status" value="1"/>
</dbReference>
<keyword evidence="1" id="KW-0479">Metal-binding</keyword>
<gene>
    <name evidence="6" type="ORF">QUV98_01595</name>
</gene>
<keyword evidence="3" id="KW-0408">Iron</keyword>
<evidence type="ECO:0000256" key="3">
    <source>
        <dbReference type="ARBA" id="ARBA00023004"/>
    </source>
</evidence>
<keyword evidence="7" id="KW-1185">Reference proteome</keyword>
<comment type="caution">
    <text evidence="6">The sequence shown here is derived from an EMBL/GenBank/DDBJ whole genome shotgun (WGS) entry which is preliminary data.</text>
</comment>
<dbReference type="Pfam" id="PF00149">
    <property type="entry name" value="Metallophos"/>
    <property type="match status" value="1"/>
</dbReference>
<proteinExistence type="inferred from homology"/>
<dbReference type="Proteomes" id="UP001529275">
    <property type="component" value="Unassembled WGS sequence"/>
</dbReference>
<dbReference type="PANTHER" id="PTHR42988">
    <property type="entry name" value="PHOSPHOHYDROLASE"/>
    <property type="match status" value="1"/>
</dbReference>
<reference evidence="6 7" key="2">
    <citation type="submission" date="2023-06" db="EMBL/GenBank/DDBJ databases">
        <authorList>
            <person name="Zeman M."/>
            <person name="Kubasova T."/>
            <person name="Jahodarova E."/>
            <person name="Nykrynova M."/>
            <person name="Rychlik I."/>
        </authorList>
    </citation>
    <scope>NUCLEOTIDE SEQUENCE [LARGE SCALE GENOMIC DNA]</scope>
    <source>
        <strain evidence="6 7">ET341</strain>
    </source>
</reference>
<feature type="domain" description="Calcineurin-like phosphoesterase" evidence="5">
    <location>
        <begin position="197"/>
        <end position="413"/>
    </location>
</feature>
<dbReference type="RefSeq" id="WP_289527123.1">
    <property type="nucleotide sequence ID" value="NZ_JAUDCK010000003.1"/>
</dbReference>
<name>A0ABT7UFT0_9FIRM</name>
<dbReference type="InterPro" id="IPR050884">
    <property type="entry name" value="CNP_phosphodiesterase-III"/>
</dbReference>
<reference evidence="7" key="1">
    <citation type="submission" date="2023-06" db="EMBL/GenBank/DDBJ databases">
        <title>Identification and characterization of horizontal gene transfer across gut microbiota members of farm animals based on homology search.</title>
        <authorList>
            <person name="Zeman M."/>
            <person name="Kubasova T."/>
            <person name="Jahodarova E."/>
            <person name="Nykrynova M."/>
            <person name="Rychlik I."/>
        </authorList>
    </citation>
    <scope>NUCLEOTIDE SEQUENCE [LARGE SCALE GENOMIC DNA]</scope>
    <source>
        <strain evidence="7">ET341</strain>
    </source>
</reference>
<evidence type="ECO:0000313" key="7">
    <source>
        <dbReference type="Proteomes" id="UP001529275"/>
    </source>
</evidence>
<comment type="similarity">
    <text evidence="4">Belongs to the cyclic nucleotide phosphodiesterase class-III family.</text>
</comment>
<dbReference type="EMBL" id="JAUDCK010000003">
    <property type="protein sequence ID" value="MDM8195003.1"/>
    <property type="molecule type" value="Genomic_DNA"/>
</dbReference>
<evidence type="ECO:0000313" key="6">
    <source>
        <dbReference type="EMBL" id="MDM8195003.1"/>
    </source>
</evidence>
<sequence length="493" mass="58133">MNEIFFINTFFNIVYRNESAYMRDLLMSYDYIQSFVQWLCQRHISCDVLSSITRDDYALLSRFMKAEDVDHILHKPFSSEMETMAQTYQEAIHIVYVPGFDESSFQMTSFPEYENIYFYTISGHFQRDNLSFFDPFPAFFCALNHADMWPGCLIFKGQQAVFAPIHNQKDFLQLTSYIENHLCLFDVYNQYQDDAYFIQLSDLHLGKDKRQKGLERLYASLDELIPRLPSLWAVNILITGDLMESPNRKNMYLANDFMNSLKKRYKANVTFILGNHDVIVHGFNFARNQKSKVIAYLLGENVKVLEQEKIVIIKMDTTSEGNLARGKVGKRQLDEIDDELSAIDHLEEYTLLVMLHHHVYPINKAEFIKTKWHEKTFINRIIETSKVLVDAPLLIDWLQKRHIHYVFHGHKHLPFFKKEDDCYYIGAGSATGGLKESRSRYISYNVMKYNIHEQKMKICMIFYDDKAKAERQRVEVYLFEGGNNHEISRSHER</sequence>
<protein>
    <submittedName>
        <fullName evidence="6">Metallophosphoesterase</fullName>
    </submittedName>
</protein>
<dbReference type="PANTHER" id="PTHR42988:SF2">
    <property type="entry name" value="CYCLIC NUCLEOTIDE PHOSPHODIESTERASE CBUA0032-RELATED"/>
    <property type="match status" value="1"/>
</dbReference>
<dbReference type="Gene3D" id="3.60.21.10">
    <property type="match status" value="1"/>
</dbReference>
<dbReference type="InterPro" id="IPR004843">
    <property type="entry name" value="Calcineurin-like_PHP"/>
</dbReference>
<evidence type="ECO:0000259" key="5">
    <source>
        <dbReference type="Pfam" id="PF00149"/>
    </source>
</evidence>
<dbReference type="InterPro" id="IPR029052">
    <property type="entry name" value="Metallo-depent_PP-like"/>
</dbReference>
<evidence type="ECO:0000256" key="1">
    <source>
        <dbReference type="ARBA" id="ARBA00022723"/>
    </source>
</evidence>
<organism evidence="6 7">
    <name type="scientific">Massilimicrobiota timonensis</name>
    <dbReference type="NCBI Taxonomy" id="1776392"/>
    <lineage>
        <taxon>Bacteria</taxon>
        <taxon>Bacillati</taxon>
        <taxon>Bacillota</taxon>
        <taxon>Erysipelotrichia</taxon>
        <taxon>Erysipelotrichales</taxon>
        <taxon>Erysipelotrichaceae</taxon>
        <taxon>Massilimicrobiota</taxon>
    </lineage>
</organism>
<keyword evidence="2" id="KW-0378">Hydrolase</keyword>
<evidence type="ECO:0000256" key="4">
    <source>
        <dbReference type="ARBA" id="ARBA00025742"/>
    </source>
</evidence>
<accession>A0ABT7UFT0</accession>